<dbReference type="OrthoDB" id="9947341at2"/>
<dbReference type="Proteomes" id="UP000321595">
    <property type="component" value="Chromosome"/>
</dbReference>
<dbReference type="EMBL" id="CP042467">
    <property type="protein sequence ID" value="QED27481.1"/>
    <property type="molecule type" value="Genomic_DNA"/>
</dbReference>
<name>A0A5B8XQB7_9DELT</name>
<keyword evidence="3" id="KW-1185">Reference proteome</keyword>
<protein>
    <submittedName>
        <fullName evidence="2">Uncharacterized protein</fullName>
    </submittedName>
</protein>
<feature type="region of interest" description="Disordered" evidence="1">
    <location>
        <begin position="49"/>
        <end position="68"/>
    </location>
</feature>
<evidence type="ECO:0000256" key="1">
    <source>
        <dbReference type="SAM" id="MobiDB-lite"/>
    </source>
</evidence>
<evidence type="ECO:0000313" key="2">
    <source>
        <dbReference type="EMBL" id="QED27481.1"/>
    </source>
</evidence>
<evidence type="ECO:0000313" key="3">
    <source>
        <dbReference type="Proteomes" id="UP000321595"/>
    </source>
</evidence>
<dbReference type="RefSeq" id="WP_146959166.1">
    <property type="nucleotide sequence ID" value="NZ_CP042467.1"/>
</dbReference>
<dbReference type="AlphaFoldDB" id="A0A5B8XQB7"/>
<dbReference type="KEGG" id="bbae:FRD01_09555"/>
<accession>A0A5B8XQB7</accession>
<proteinExistence type="predicted"/>
<gene>
    <name evidence="2" type="ORF">FRD01_09555</name>
</gene>
<reference evidence="2 3" key="1">
    <citation type="submission" date="2019-08" db="EMBL/GenBank/DDBJ databases">
        <authorList>
            <person name="Liang Q."/>
        </authorList>
    </citation>
    <scope>NUCLEOTIDE SEQUENCE [LARGE SCALE GENOMIC DNA]</scope>
    <source>
        <strain evidence="2 3">V1718</strain>
    </source>
</reference>
<organism evidence="2 3">
    <name type="scientific">Microvenator marinus</name>
    <dbReference type="NCBI Taxonomy" id="2600177"/>
    <lineage>
        <taxon>Bacteria</taxon>
        <taxon>Deltaproteobacteria</taxon>
        <taxon>Bradymonadales</taxon>
        <taxon>Microvenatoraceae</taxon>
        <taxon>Microvenator</taxon>
    </lineage>
</organism>
<sequence length="68" mass="7403">MARTKDLVLTGMALKGLVRAAETPVSGELVKRQLFADLGLDRVFELDLSKHGNPEPASLPLHPEGEEH</sequence>